<evidence type="ECO:0000313" key="1">
    <source>
        <dbReference type="EMBL" id="KNZ49068.1"/>
    </source>
</evidence>
<dbReference type="AlphaFoldDB" id="A0A0L6UKL6"/>
<dbReference type="OrthoDB" id="3060595at2759"/>
<accession>A0A0L6UKL6</accession>
<proteinExistence type="predicted"/>
<organism evidence="1 2">
    <name type="scientific">Puccinia sorghi</name>
    <dbReference type="NCBI Taxonomy" id="27349"/>
    <lineage>
        <taxon>Eukaryota</taxon>
        <taxon>Fungi</taxon>
        <taxon>Dikarya</taxon>
        <taxon>Basidiomycota</taxon>
        <taxon>Pucciniomycotina</taxon>
        <taxon>Pucciniomycetes</taxon>
        <taxon>Pucciniales</taxon>
        <taxon>Pucciniaceae</taxon>
        <taxon>Puccinia</taxon>
    </lineage>
</organism>
<name>A0A0L6UKL6_9BASI</name>
<comment type="caution">
    <text evidence="1">The sequence shown here is derived from an EMBL/GenBank/DDBJ whole genome shotgun (WGS) entry which is preliminary data.</text>
</comment>
<reference evidence="1 2" key="1">
    <citation type="submission" date="2015-08" db="EMBL/GenBank/DDBJ databases">
        <title>Next Generation Sequencing and Analysis of the Genome of Puccinia sorghi L Schw, the Causal Agent of Maize Common Rust.</title>
        <authorList>
            <person name="Rochi L."/>
            <person name="Burguener G."/>
            <person name="Darino M."/>
            <person name="Turjanski A."/>
            <person name="Kreff E."/>
            <person name="Dieguez M.J."/>
            <person name="Sacco F."/>
        </authorList>
    </citation>
    <scope>NUCLEOTIDE SEQUENCE [LARGE SCALE GENOMIC DNA]</scope>
    <source>
        <strain evidence="1 2">RO10H11247</strain>
    </source>
</reference>
<gene>
    <name evidence="1" type="ORF">VP01_5230g2</name>
</gene>
<dbReference type="Proteomes" id="UP000037035">
    <property type="component" value="Unassembled WGS sequence"/>
</dbReference>
<sequence length="64" mass="7010">MELVPARTSWSTSTRLTASTAAQTPAKSVEELVPALYHQYFCMFQKSASQCLPPVVCMTSRLSA</sequence>
<protein>
    <submittedName>
        <fullName evidence="1">Uncharacterized protein</fullName>
    </submittedName>
</protein>
<evidence type="ECO:0000313" key="2">
    <source>
        <dbReference type="Proteomes" id="UP000037035"/>
    </source>
</evidence>
<keyword evidence="2" id="KW-1185">Reference proteome</keyword>
<dbReference type="VEuPathDB" id="FungiDB:VP01_5230g2"/>
<dbReference type="EMBL" id="LAVV01010421">
    <property type="protein sequence ID" value="KNZ49068.1"/>
    <property type="molecule type" value="Genomic_DNA"/>
</dbReference>